<dbReference type="PROSITE" id="PS51476">
    <property type="entry name" value="PROTEASOME_BETA_2"/>
    <property type="match status" value="1"/>
</dbReference>
<dbReference type="PIRSF" id="PIRSF001213">
    <property type="entry name" value="Psome_endopept_beta"/>
    <property type="match status" value="1"/>
</dbReference>
<dbReference type="AlphaFoldDB" id="A0A6P7SV53"/>
<dbReference type="PANTHER" id="PTHR32194">
    <property type="entry name" value="METALLOPROTEASE TLDD"/>
    <property type="match status" value="1"/>
</dbReference>
<dbReference type="CDD" id="cd03760">
    <property type="entry name" value="proteasome_beta_type_4"/>
    <property type="match status" value="1"/>
</dbReference>
<dbReference type="PANTHER" id="PTHR32194:SF6">
    <property type="entry name" value="PROTEASOME SUBUNIT BETA"/>
    <property type="match status" value="1"/>
</dbReference>
<evidence type="ECO:0000256" key="1">
    <source>
        <dbReference type="ARBA" id="ARBA00004123"/>
    </source>
</evidence>
<dbReference type="InterPro" id="IPR029055">
    <property type="entry name" value="Ntn_hydrolases_N"/>
</dbReference>
<dbReference type="InterPro" id="IPR016295">
    <property type="entry name" value="Proteasome_beta4"/>
</dbReference>
<proteinExistence type="predicted"/>
<dbReference type="FunFam" id="3.60.20.10:FF:000014">
    <property type="entry name" value="Proteasome subunit beta type-7"/>
    <property type="match status" value="1"/>
</dbReference>
<comment type="subcellular location">
    <subcellularLocation>
        <location evidence="1">Nucleus</location>
    </subcellularLocation>
</comment>
<evidence type="ECO:0000256" key="4">
    <source>
        <dbReference type="ARBA" id="ARBA00022942"/>
    </source>
</evidence>
<dbReference type="InterPro" id="IPR016050">
    <property type="entry name" value="Proteasome_bsu_CS"/>
</dbReference>
<dbReference type="Proteomes" id="UP000515154">
    <property type="component" value="Linkage group LG10"/>
</dbReference>
<dbReference type="InterPro" id="IPR001353">
    <property type="entry name" value="Proteasome_sua/b"/>
</dbReference>
<name>A0A6P7SV53_9MOLL</name>
<dbReference type="KEGG" id="osn:115216505"/>
<organism evidence="6 7">
    <name type="scientific">Octopus sinensis</name>
    <name type="common">East Asian common octopus</name>
    <dbReference type="NCBI Taxonomy" id="2607531"/>
    <lineage>
        <taxon>Eukaryota</taxon>
        <taxon>Metazoa</taxon>
        <taxon>Spiralia</taxon>
        <taxon>Lophotrochozoa</taxon>
        <taxon>Mollusca</taxon>
        <taxon>Cephalopoda</taxon>
        <taxon>Coleoidea</taxon>
        <taxon>Octopodiformes</taxon>
        <taxon>Octopoda</taxon>
        <taxon>Incirrata</taxon>
        <taxon>Octopodidae</taxon>
        <taxon>Octopus</taxon>
    </lineage>
</organism>
<dbReference type="SUPFAM" id="SSF56235">
    <property type="entry name" value="N-terminal nucleophile aminohydrolases (Ntn hydrolases)"/>
    <property type="match status" value="1"/>
</dbReference>
<evidence type="ECO:0000313" key="7">
    <source>
        <dbReference type="RefSeq" id="XP_029641801.1"/>
    </source>
</evidence>
<evidence type="ECO:0000256" key="3">
    <source>
        <dbReference type="ARBA" id="ARBA00022490"/>
    </source>
</evidence>
<dbReference type="Gene3D" id="3.60.20.10">
    <property type="entry name" value="Glutamine Phosphoribosylpyrophosphate, subunit 1, domain 1"/>
    <property type="match status" value="1"/>
</dbReference>
<dbReference type="RefSeq" id="XP_029641801.1">
    <property type="nucleotide sequence ID" value="XM_029785941.1"/>
</dbReference>
<dbReference type="GO" id="GO:0051603">
    <property type="term" value="P:proteolysis involved in protein catabolic process"/>
    <property type="evidence" value="ECO:0007669"/>
    <property type="project" value="InterPro"/>
</dbReference>
<reference evidence="7" key="1">
    <citation type="submission" date="2025-08" db="UniProtKB">
        <authorList>
            <consortium name="RefSeq"/>
        </authorList>
    </citation>
    <scope>IDENTIFICATION</scope>
</reference>
<dbReference type="GO" id="GO:0005737">
    <property type="term" value="C:cytoplasm"/>
    <property type="evidence" value="ECO:0007669"/>
    <property type="project" value="TreeGrafter"/>
</dbReference>
<sequence>MSFDLTSGIHTNEYNSSVFFNIVSGIKLTSKKNMALSSFNVPNGKLDIWGNGLCPGQMQRSPYAASYAEEMNPVKQTLSPIVTGTSVLGVAVKDGIILAADTLGSYGSSARFKNCSRVMKVNESTVLAAGGDLADFQYLKTIIEQRVNDENCYDDGFNYNPRSLFSWLTRVMYNRRSKYDPLWNTFAIGGMHEGKPFLGYVDKIGIAYTSDTLATGFGAYLARPILREALEKNPDMSMSEAKTLITKAMKILFYRDARSLNKFEIVSVTKDGATIEGPLSAKVDWSIAHLIHGYE</sequence>
<dbReference type="GO" id="GO:0005839">
    <property type="term" value="C:proteasome core complex"/>
    <property type="evidence" value="ECO:0007669"/>
    <property type="project" value="InterPro"/>
</dbReference>
<dbReference type="PROSITE" id="PS00854">
    <property type="entry name" value="PROTEASOME_BETA_1"/>
    <property type="match status" value="1"/>
</dbReference>
<evidence type="ECO:0000256" key="5">
    <source>
        <dbReference type="ARBA" id="ARBA00023242"/>
    </source>
</evidence>
<gene>
    <name evidence="7" type="primary">LOC115216505</name>
</gene>
<evidence type="ECO:0000256" key="2">
    <source>
        <dbReference type="ARBA" id="ARBA00016157"/>
    </source>
</evidence>
<protein>
    <recommendedName>
        <fullName evidence="2">Proteasome subunit beta type-4</fullName>
    </recommendedName>
</protein>
<keyword evidence="3" id="KW-0963">Cytoplasm</keyword>
<keyword evidence="6" id="KW-1185">Reference proteome</keyword>
<keyword evidence="4 7" id="KW-0647">Proteasome</keyword>
<dbReference type="GO" id="GO:0005634">
    <property type="term" value="C:nucleus"/>
    <property type="evidence" value="ECO:0007669"/>
    <property type="project" value="UniProtKB-SubCell"/>
</dbReference>
<dbReference type="Pfam" id="PF00227">
    <property type="entry name" value="Proteasome"/>
    <property type="match status" value="1"/>
</dbReference>
<evidence type="ECO:0000313" key="6">
    <source>
        <dbReference type="Proteomes" id="UP000515154"/>
    </source>
</evidence>
<dbReference type="InterPro" id="IPR023333">
    <property type="entry name" value="Proteasome_suB-type"/>
</dbReference>
<keyword evidence="5" id="KW-0539">Nucleus</keyword>
<accession>A0A6P7SV53</accession>